<feature type="transmembrane region" description="Helical" evidence="7">
    <location>
        <begin position="413"/>
        <end position="440"/>
    </location>
</feature>
<dbReference type="RefSeq" id="XP_017026280.1">
    <property type="nucleotide sequence ID" value="XM_017170791.3"/>
</dbReference>
<dbReference type="GO" id="GO:0050982">
    <property type="term" value="P:detection of mechanical stimulus"/>
    <property type="evidence" value="ECO:0007669"/>
    <property type="project" value="TreeGrafter"/>
</dbReference>
<reference evidence="11" key="1">
    <citation type="submission" date="2025-08" db="UniProtKB">
        <authorList>
            <consortium name="RefSeq"/>
        </authorList>
    </citation>
    <scope>IDENTIFICATION</scope>
    <source>
        <strain evidence="11">14028-0561.14</strain>
        <tissue evidence="11">Whole fly</tissue>
    </source>
</reference>
<sequence>MKLTEAKKRSLVFCAFSLVILIVCFILIAHYCGFQHEPQAYRVMLVTLLFVVVSHLLFWEPIRFIVLAIDHATWPSVDHPYRSEKGPQPNLFTYLKTRLSCLRSEVIITEEHRNEALNQKYKNISTDLWLYGSSYLALLLTILAMQDQSLYYATNMMGRLFNQDTPTTMGLSNLCLQYETYMFIAITLVEAFNANSSVYGHDGWYAMDQWKMLGAIRLRQLRTVNKKIGLGTPKWDSVTYAPGWKLPYQHLHYTDRFWRVFDPFKPMVVEPTFINGLLLNFRHFGEFMNYPELGGYMALMMRPLESNRMQLKYLDESKWLNRNTAALFIDFSLYNVDANVFAILTLRVENSPFGPQLPHVGVDCVRILALMDFTSWYQRCLMVIYFISVLQFMRVLLENLWYDPAAIRKVWNLVDVFICLLNVFLLILCLLHEILTTGLLMRIQTLTMDQFLETHRLLRLHHIISANMGLLIAITTLRLWKVLQFAFVFQHFAQTLSSAWKGVLSLGVAIVVALMGIGIALAVPNGNNAVAFRHIFHAVTTCLWYSVGFNEKFDTKDLFHGGKLLGMLLFLLMVFIVAIILINVFASVIYDYLRSTRQILREKRKAEKISFWQFLKAEYGETVRRFLKCFFQQKYYRRRHTVAENVAMKLDRQEQKELLRSRGRNYKPKPPLTDEEQHADYLRRVHRSISLEAVLQVQLELLKRYLLGDEYGNVPTPPESDVDSVPVKRRQ</sequence>
<comment type="subcellular location">
    <subcellularLocation>
        <location evidence="1">Membrane</location>
        <topology evidence="1">Multi-pass membrane protein</topology>
    </subcellularLocation>
</comment>
<organism evidence="10 11">
    <name type="scientific">Drosophila kikkawai</name>
    <name type="common">Fruit fly</name>
    <dbReference type="NCBI Taxonomy" id="30033"/>
    <lineage>
        <taxon>Eukaryota</taxon>
        <taxon>Metazoa</taxon>
        <taxon>Ecdysozoa</taxon>
        <taxon>Arthropoda</taxon>
        <taxon>Hexapoda</taxon>
        <taxon>Insecta</taxon>
        <taxon>Pterygota</taxon>
        <taxon>Neoptera</taxon>
        <taxon>Endopterygota</taxon>
        <taxon>Diptera</taxon>
        <taxon>Brachycera</taxon>
        <taxon>Muscomorpha</taxon>
        <taxon>Ephydroidea</taxon>
        <taxon>Drosophilidae</taxon>
        <taxon>Drosophila</taxon>
        <taxon>Sophophora</taxon>
    </lineage>
</organism>
<dbReference type="GO" id="GO:0005509">
    <property type="term" value="F:calcium ion binding"/>
    <property type="evidence" value="ECO:0007669"/>
    <property type="project" value="InterPro"/>
</dbReference>
<dbReference type="InterPro" id="IPR013122">
    <property type="entry name" value="PKD1_2_channel"/>
</dbReference>
<evidence type="ECO:0000259" key="9">
    <source>
        <dbReference type="Pfam" id="PF20519"/>
    </source>
</evidence>
<feature type="transmembrane region" description="Helical" evidence="7">
    <location>
        <begin position="567"/>
        <end position="593"/>
    </location>
</feature>
<evidence type="ECO:0000256" key="5">
    <source>
        <dbReference type="ARBA" id="ARBA00023136"/>
    </source>
</evidence>
<comment type="similarity">
    <text evidence="2">Belongs to the polycystin family.</text>
</comment>
<dbReference type="Proteomes" id="UP001652661">
    <property type="component" value="Chromosome 3L"/>
</dbReference>
<feature type="transmembrane region" description="Helical" evidence="7">
    <location>
        <begin position="12"/>
        <end position="34"/>
    </location>
</feature>
<evidence type="ECO:0000256" key="3">
    <source>
        <dbReference type="ARBA" id="ARBA00022692"/>
    </source>
</evidence>
<feature type="transmembrane region" description="Helical" evidence="7">
    <location>
        <begin position="460"/>
        <end position="480"/>
    </location>
</feature>
<keyword evidence="4 7" id="KW-1133">Transmembrane helix</keyword>
<keyword evidence="10" id="KW-1185">Reference proteome</keyword>
<dbReference type="GO" id="GO:0016020">
    <property type="term" value="C:membrane"/>
    <property type="evidence" value="ECO:0007669"/>
    <property type="project" value="UniProtKB-SubCell"/>
</dbReference>
<feature type="domain" description="Polycystin" evidence="9">
    <location>
        <begin position="178"/>
        <end position="367"/>
    </location>
</feature>
<keyword evidence="3 7" id="KW-0812">Transmembrane</keyword>
<feature type="domain" description="Polycystin cation channel PKD1/PKD2" evidence="8">
    <location>
        <begin position="381"/>
        <end position="594"/>
    </location>
</feature>
<dbReference type="AlphaFoldDB" id="A0A6P4IDD4"/>
<evidence type="ECO:0000256" key="6">
    <source>
        <dbReference type="ARBA" id="ARBA00023180"/>
    </source>
</evidence>
<protein>
    <submittedName>
        <fullName evidence="11">Polycystin-2</fullName>
    </submittedName>
</protein>
<evidence type="ECO:0000256" key="7">
    <source>
        <dbReference type="SAM" id="Phobius"/>
    </source>
</evidence>
<dbReference type="OrthoDB" id="5322100at2759"/>
<name>A0A6P4IDD4_DROKI</name>
<gene>
    <name evidence="11" type="primary">brv2</name>
</gene>
<dbReference type="InterPro" id="IPR003915">
    <property type="entry name" value="PKD_2"/>
</dbReference>
<keyword evidence="6" id="KW-0325">Glycoprotein</keyword>
<keyword evidence="5 7" id="KW-0472">Membrane</keyword>
<dbReference type="PANTHER" id="PTHR10877">
    <property type="entry name" value="POLYCYSTIN FAMILY MEMBER"/>
    <property type="match status" value="1"/>
</dbReference>
<evidence type="ECO:0000256" key="1">
    <source>
        <dbReference type="ARBA" id="ARBA00004141"/>
    </source>
</evidence>
<evidence type="ECO:0000259" key="8">
    <source>
        <dbReference type="Pfam" id="PF08016"/>
    </source>
</evidence>
<feature type="transmembrane region" description="Helical" evidence="7">
    <location>
        <begin position="376"/>
        <end position="393"/>
    </location>
</feature>
<feature type="transmembrane region" description="Helical" evidence="7">
    <location>
        <begin position="40"/>
        <end position="59"/>
    </location>
</feature>
<dbReference type="GO" id="GO:0005262">
    <property type="term" value="F:calcium channel activity"/>
    <property type="evidence" value="ECO:0007669"/>
    <property type="project" value="TreeGrafter"/>
</dbReference>
<feature type="transmembrane region" description="Helical" evidence="7">
    <location>
        <begin position="500"/>
        <end position="523"/>
    </location>
</feature>
<evidence type="ECO:0000313" key="10">
    <source>
        <dbReference type="Proteomes" id="UP001652661"/>
    </source>
</evidence>
<dbReference type="InterPro" id="IPR046791">
    <property type="entry name" value="Polycystin_dom"/>
</dbReference>
<dbReference type="InterPro" id="IPR051223">
    <property type="entry name" value="Polycystin"/>
</dbReference>
<proteinExistence type="inferred from homology"/>
<dbReference type="Pfam" id="PF08016">
    <property type="entry name" value="PKD_channel"/>
    <property type="match status" value="1"/>
</dbReference>
<evidence type="ECO:0000313" key="11">
    <source>
        <dbReference type="RefSeq" id="XP_017026280.1"/>
    </source>
</evidence>
<accession>A0A6P4IDD4</accession>
<evidence type="ECO:0000256" key="4">
    <source>
        <dbReference type="ARBA" id="ARBA00022989"/>
    </source>
</evidence>
<dbReference type="Pfam" id="PF20519">
    <property type="entry name" value="Polycystin_dom"/>
    <property type="match status" value="1"/>
</dbReference>
<dbReference type="PRINTS" id="PR01433">
    <property type="entry name" value="POLYCYSTIN2"/>
</dbReference>
<dbReference type="PANTHER" id="PTHR10877:SF183">
    <property type="entry name" value="AT14535P-RELATED"/>
    <property type="match status" value="1"/>
</dbReference>
<evidence type="ECO:0000256" key="2">
    <source>
        <dbReference type="ARBA" id="ARBA00007200"/>
    </source>
</evidence>